<dbReference type="PaxDb" id="4097-A0A1S4DGY3"/>
<accession>A0A1S4DGY3</accession>
<dbReference type="PANTHER" id="PTHR33240">
    <property type="entry name" value="OS08G0508500 PROTEIN"/>
    <property type="match status" value="1"/>
</dbReference>
<dbReference type="PANTHER" id="PTHR33240:SF8">
    <property type="entry name" value="OS03G0439900 PROTEIN"/>
    <property type="match status" value="1"/>
</dbReference>
<dbReference type="AlphaFoldDB" id="A0A1S4DGY3"/>
<sequence>MINSRPLQGLSIPAEPLTESREISIAIRGQTGISISRITEIGEAAGSSTNIIQSRVAEQLGLQDQIVLAVRILNGFNMACEATKGEITLPINSAGTIQETKFYVIEGDMRYNALFRRIWIQNMREVPSTLHQELKFPTPDGAKTIYREQPATKEMFAAEEVIPSSTVSTSKGPNKMVKNGAK</sequence>
<proteinExistence type="predicted"/>
<reference evidence="2" key="1">
    <citation type="submission" date="2025-08" db="UniProtKB">
        <authorList>
            <consortium name="RefSeq"/>
        </authorList>
    </citation>
    <scope>IDENTIFICATION</scope>
</reference>
<dbReference type="CDD" id="cd00303">
    <property type="entry name" value="retropepsin_like"/>
    <property type="match status" value="1"/>
</dbReference>
<dbReference type="KEGG" id="nta:107829785"/>
<organism evidence="2">
    <name type="scientific">Nicotiana tabacum</name>
    <name type="common">Common tobacco</name>
    <dbReference type="NCBI Taxonomy" id="4097"/>
    <lineage>
        <taxon>Eukaryota</taxon>
        <taxon>Viridiplantae</taxon>
        <taxon>Streptophyta</taxon>
        <taxon>Embryophyta</taxon>
        <taxon>Tracheophyta</taxon>
        <taxon>Spermatophyta</taxon>
        <taxon>Magnoliopsida</taxon>
        <taxon>eudicotyledons</taxon>
        <taxon>Gunneridae</taxon>
        <taxon>Pentapetalae</taxon>
        <taxon>asterids</taxon>
        <taxon>lamiids</taxon>
        <taxon>Solanales</taxon>
        <taxon>Solanaceae</taxon>
        <taxon>Nicotianoideae</taxon>
        <taxon>Nicotianeae</taxon>
        <taxon>Nicotiana</taxon>
    </lineage>
</organism>
<gene>
    <name evidence="2" type="primary">LOC107829785</name>
</gene>
<dbReference type="RefSeq" id="XP_016512742.1">
    <property type="nucleotide sequence ID" value="XM_016657256.1"/>
</dbReference>
<dbReference type="OrthoDB" id="2919534at2759"/>
<feature type="compositionally biased region" description="Polar residues" evidence="1">
    <location>
        <begin position="163"/>
        <end position="172"/>
    </location>
</feature>
<feature type="region of interest" description="Disordered" evidence="1">
    <location>
        <begin position="163"/>
        <end position="182"/>
    </location>
</feature>
<protein>
    <submittedName>
        <fullName evidence="2">Uncharacterized protein</fullName>
    </submittedName>
</protein>
<evidence type="ECO:0000256" key="1">
    <source>
        <dbReference type="SAM" id="MobiDB-lite"/>
    </source>
</evidence>
<name>A0A1S4DGY3_TOBAC</name>
<evidence type="ECO:0000313" key="2">
    <source>
        <dbReference type="RefSeq" id="XP_016512742.1"/>
    </source>
</evidence>